<comment type="similarity">
    <text evidence="2">Belongs to the major facilitator superfamily. Set transporter family.</text>
</comment>
<evidence type="ECO:0000313" key="12">
    <source>
        <dbReference type="Proteomes" id="UP000319818"/>
    </source>
</evidence>
<evidence type="ECO:0000313" key="11">
    <source>
        <dbReference type="EMBL" id="TQM38132.1"/>
    </source>
</evidence>
<feature type="transmembrane region" description="Helical" evidence="9">
    <location>
        <begin position="276"/>
        <end position="295"/>
    </location>
</feature>
<dbReference type="GO" id="GO:0022857">
    <property type="term" value="F:transmembrane transporter activity"/>
    <property type="evidence" value="ECO:0007669"/>
    <property type="project" value="InterPro"/>
</dbReference>
<accession>A0A543FWC6</accession>
<evidence type="ECO:0000256" key="7">
    <source>
        <dbReference type="ARBA" id="ARBA00022989"/>
    </source>
</evidence>
<dbReference type="InterPro" id="IPR036259">
    <property type="entry name" value="MFS_trans_sf"/>
</dbReference>
<evidence type="ECO:0000256" key="9">
    <source>
        <dbReference type="SAM" id="Phobius"/>
    </source>
</evidence>
<keyword evidence="3" id="KW-0813">Transport</keyword>
<reference evidence="11 12" key="1">
    <citation type="submission" date="2019-06" db="EMBL/GenBank/DDBJ databases">
        <title>Sequencing the genomes of 1000 actinobacteria strains.</title>
        <authorList>
            <person name="Klenk H.-P."/>
        </authorList>
    </citation>
    <scope>NUCLEOTIDE SEQUENCE [LARGE SCALE GENOMIC DNA]</scope>
    <source>
        <strain evidence="11 12">DSM 45511</strain>
    </source>
</reference>
<keyword evidence="7 9" id="KW-1133">Transmembrane helix</keyword>
<evidence type="ECO:0000256" key="4">
    <source>
        <dbReference type="ARBA" id="ARBA00022475"/>
    </source>
</evidence>
<feature type="transmembrane region" description="Helical" evidence="9">
    <location>
        <begin position="42"/>
        <end position="64"/>
    </location>
</feature>
<feature type="transmembrane region" description="Helical" evidence="9">
    <location>
        <begin position="206"/>
        <end position="224"/>
    </location>
</feature>
<evidence type="ECO:0000256" key="1">
    <source>
        <dbReference type="ARBA" id="ARBA00004651"/>
    </source>
</evidence>
<dbReference type="RefSeq" id="WP_142104850.1">
    <property type="nucleotide sequence ID" value="NZ_VFPH01000002.1"/>
</dbReference>
<sequence length="393" mass="38815">MTGNRSQVGPFPALAAAVLLLGTADSMVGSYLVLFAADEARLTPVQVGLLTSAPAAGGMVISLVAARRFDRAPTRVYAAGAAALGALGFVLLPGTSAFPLLLLIAGTLVAAVGAAFPQLFALARVVLGDGSTGRRSAPLLRSGWSLAWAVGPLAGAAVLATAGYTGIFWTAAAVLALTAVVTLTVPSPRPPARETVPVRRDAGPSARPAAVALLVVAVMLFYLATYAGSVALPLHVTRGLGLPASAVGLLYSACAAVEVVAALALARLPARSGERWLIAAAMGAFAAFCVLAVLADGMELLLAAQVARGVAIAVVGAAGIRFFQDALAPATGRAMALYSNANAAGAVLAGGLAGLAVQHWGAPATLLACGATAVAGGATFVAATSPGLLGARR</sequence>
<dbReference type="InterPro" id="IPR011701">
    <property type="entry name" value="MFS"/>
</dbReference>
<dbReference type="GO" id="GO:0005886">
    <property type="term" value="C:plasma membrane"/>
    <property type="evidence" value="ECO:0007669"/>
    <property type="project" value="UniProtKB-SubCell"/>
</dbReference>
<feature type="domain" description="Major facilitator superfamily (MFS) profile" evidence="10">
    <location>
        <begin position="210"/>
        <end position="393"/>
    </location>
</feature>
<dbReference type="PANTHER" id="PTHR23535">
    <property type="entry name" value="SUGAR EFFLUX TRANSPORTER A-RELATED"/>
    <property type="match status" value="1"/>
</dbReference>
<feature type="transmembrane region" description="Helical" evidence="9">
    <location>
        <begin position="76"/>
        <end position="94"/>
    </location>
</feature>
<evidence type="ECO:0000256" key="5">
    <source>
        <dbReference type="ARBA" id="ARBA00022597"/>
    </source>
</evidence>
<evidence type="ECO:0000259" key="10">
    <source>
        <dbReference type="PROSITE" id="PS50850"/>
    </source>
</evidence>
<feature type="transmembrane region" description="Helical" evidence="9">
    <location>
        <begin position="335"/>
        <end position="358"/>
    </location>
</feature>
<feature type="transmembrane region" description="Helical" evidence="9">
    <location>
        <begin position="100"/>
        <end position="127"/>
    </location>
</feature>
<evidence type="ECO:0000256" key="2">
    <source>
        <dbReference type="ARBA" id="ARBA00006523"/>
    </source>
</evidence>
<feature type="transmembrane region" description="Helical" evidence="9">
    <location>
        <begin position="139"/>
        <end position="160"/>
    </location>
</feature>
<dbReference type="Gene3D" id="1.20.1250.20">
    <property type="entry name" value="MFS general substrate transporter like domains"/>
    <property type="match status" value="2"/>
</dbReference>
<dbReference type="EMBL" id="VFPH01000002">
    <property type="protein sequence ID" value="TQM38132.1"/>
    <property type="molecule type" value="Genomic_DNA"/>
</dbReference>
<keyword evidence="6 9" id="KW-0812">Transmembrane</keyword>
<dbReference type="InterPro" id="IPR020846">
    <property type="entry name" value="MFS_dom"/>
</dbReference>
<dbReference type="Proteomes" id="UP000319818">
    <property type="component" value="Unassembled WGS sequence"/>
</dbReference>
<evidence type="ECO:0000256" key="3">
    <source>
        <dbReference type="ARBA" id="ARBA00022448"/>
    </source>
</evidence>
<dbReference type="PROSITE" id="PS50850">
    <property type="entry name" value="MFS"/>
    <property type="match status" value="1"/>
</dbReference>
<evidence type="ECO:0000256" key="8">
    <source>
        <dbReference type="ARBA" id="ARBA00023136"/>
    </source>
</evidence>
<keyword evidence="5" id="KW-0762">Sugar transport</keyword>
<dbReference type="Pfam" id="PF07690">
    <property type="entry name" value="MFS_1"/>
    <property type="match status" value="2"/>
</dbReference>
<gene>
    <name evidence="11" type="ORF">FB388_5359</name>
</gene>
<dbReference type="OrthoDB" id="5146638at2"/>
<comment type="caution">
    <text evidence="11">The sequence shown here is derived from an EMBL/GenBank/DDBJ whole genome shotgun (WGS) entry which is preliminary data.</text>
</comment>
<feature type="transmembrane region" description="Helical" evidence="9">
    <location>
        <begin position="364"/>
        <end position="389"/>
    </location>
</feature>
<proteinExistence type="inferred from homology"/>
<name>A0A543FWC6_9PSEU</name>
<dbReference type="AlphaFoldDB" id="A0A543FWC6"/>
<comment type="subcellular location">
    <subcellularLocation>
        <location evidence="1">Cell membrane</location>
        <topology evidence="1">Multi-pass membrane protein</topology>
    </subcellularLocation>
</comment>
<keyword evidence="4" id="KW-1003">Cell membrane</keyword>
<feature type="transmembrane region" description="Helical" evidence="9">
    <location>
        <begin position="244"/>
        <end position="264"/>
    </location>
</feature>
<protein>
    <submittedName>
        <fullName evidence="11">SET family sugar efflux transporter-like MFS transporter</fullName>
    </submittedName>
</protein>
<dbReference type="SUPFAM" id="SSF103473">
    <property type="entry name" value="MFS general substrate transporter"/>
    <property type="match status" value="1"/>
</dbReference>
<dbReference type="PANTHER" id="PTHR23535:SF2">
    <property type="entry name" value="SUGAR EFFLUX TRANSPORTER A-RELATED"/>
    <property type="match status" value="1"/>
</dbReference>
<organism evidence="11 12">
    <name type="scientific">Pseudonocardia cypriaca</name>
    <dbReference type="NCBI Taxonomy" id="882449"/>
    <lineage>
        <taxon>Bacteria</taxon>
        <taxon>Bacillati</taxon>
        <taxon>Actinomycetota</taxon>
        <taxon>Actinomycetes</taxon>
        <taxon>Pseudonocardiales</taxon>
        <taxon>Pseudonocardiaceae</taxon>
        <taxon>Pseudonocardia</taxon>
    </lineage>
</organism>
<keyword evidence="12" id="KW-1185">Reference proteome</keyword>
<evidence type="ECO:0000256" key="6">
    <source>
        <dbReference type="ARBA" id="ARBA00022692"/>
    </source>
</evidence>
<feature type="transmembrane region" description="Helical" evidence="9">
    <location>
        <begin position="166"/>
        <end position="185"/>
    </location>
</feature>
<feature type="transmembrane region" description="Helical" evidence="9">
    <location>
        <begin position="301"/>
        <end position="323"/>
    </location>
</feature>
<keyword evidence="8 9" id="KW-0472">Membrane</keyword>